<feature type="compositionally biased region" description="Low complexity" evidence="1">
    <location>
        <begin position="359"/>
        <end position="371"/>
    </location>
</feature>
<proteinExistence type="predicted"/>
<sequence>MSAQGRPPPASLPPLADEASVPFSSLFDNFDLATVDSTVQFANKGIFIASDGRRYLFQSIPVSDTPAASPANSTAPSSIHQPVTNPQSPRELHGRNNASLGGRRTSNASSRSQASSFRTAHSGRYTTTNVSPAALDVHVAGPHSAAVPPPPPPQDVANMMSHLNINHHFNGAAPYFGESDGGVGLAEVLTERDTEPWAPESPVDNNSCNRPSVSPRTAAAASSKHHRLMEISHNYGYNNQSTQYMRTTSNLTAGLSSTAPAAQAQVTYKGNGGGHHHHHVDSINYGGFVTGANFASSQGPRRQTPPTGPVLESLMESSYPRYPASPTGHHFSVPYSTTSPVLSPDSYEKEFVSSDGAHVHSSSPHSIVHEPSSPPYPGRGRGGSGSGSGVFVGVGAGAAAQNNVVSIGTSTNRIDTRTAVVVVPERHASSFSSDSRSTGRDHVLPGEDVLFDGPVKSAPTLASSAFEDGELKIFRNTTTKDLRFHCRVGTYSETFWIKARNAQLIPVYAYDPRFLNVICLHDKETEKSNPGYMSSSPVPGGPGNGNGGHPNGIYQFPRLADLCHFQAQLTGEKVLLDISNVKLIRLTKASGSGHSVVGGGGSSDTYSSVRLQIWHEDPDSTNRRRGVQSDKASFVTAGTTLSGPLRDRQVASSSKLVVYLGRLGEYVQTFITDDIEVKVEGQTKVKLRPRRAGVFSREGSRWKGIKAHIEQRGDSEMAGFKIDGQPPNPDAEYGYDLYKMLEIEFENPPSKFFIFSPPKLPPFFAQILTMVGGNFKGQDSFIRRWGEVIAERRQQREKLKVIQEELKAVGGLYGKTAMEIRM</sequence>
<feature type="compositionally biased region" description="Low complexity" evidence="1">
    <location>
        <begin position="65"/>
        <end position="78"/>
    </location>
</feature>
<protein>
    <submittedName>
        <fullName evidence="2">Uncharacterized protein</fullName>
    </submittedName>
</protein>
<feature type="region of interest" description="Disordered" evidence="1">
    <location>
        <begin position="351"/>
        <end position="388"/>
    </location>
</feature>
<feature type="compositionally biased region" description="Polar residues" evidence="1">
    <location>
        <begin position="79"/>
        <end position="88"/>
    </location>
</feature>
<dbReference type="AlphaFoldDB" id="A0AAN6SKN1"/>
<organism evidence="2 3">
    <name type="scientific">Pseudoneurospora amorphoporcata</name>
    <dbReference type="NCBI Taxonomy" id="241081"/>
    <lineage>
        <taxon>Eukaryota</taxon>
        <taxon>Fungi</taxon>
        <taxon>Dikarya</taxon>
        <taxon>Ascomycota</taxon>
        <taxon>Pezizomycotina</taxon>
        <taxon>Sordariomycetes</taxon>
        <taxon>Sordariomycetidae</taxon>
        <taxon>Sordariales</taxon>
        <taxon>Sordariaceae</taxon>
        <taxon>Pseudoneurospora</taxon>
    </lineage>
</organism>
<evidence type="ECO:0000256" key="1">
    <source>
        <dbReference type="SAM" id="MobiDB-lite"/>
    </source>
</evidence>
<feature type="compositionally biased region" description="Polar residues" evidence="1">
    <location>
        <begin position="203"/>
        <end position="215"/>
    </location>
</feature>
<feature type="region of interest" description="Disordered" evidence="1">
    <location>
        <begin position="195"/>
        <end position="220"/>
    </location>
</feature>
<gene>
    <name evidence="2" type="ORF">QBC32DRAFT_394317</name>
</gene>
<feature type="region of interest" description="Disordered" evidence="1">
    <location>
        <begin position="64"/>
        <end position="126"/>
    </location>
</feature>
<feature type="compositionally biased region" description="Low complexity" evidence="1">
    <location>
        <begin position="103"/>
        <end position="120"/>
    </location>
</feature>
<reference evidence="2" key="1">
    <citation type="journal article" date="2023" name="Mol. Phylogenet. Evol.">
        <title>Genome-scale phylogeny and comparative genomics of the fungal order Sordariales.</title>
        <authorList>
            <person name="Hensen N."/>
            <person name="Bonometti L."/>
            <person name="Westerberg I."/>
            <person name="Brannstrom I.O."/>
            <person name="Guillou S."/>
            <person name="Cros-Aarteil S."/>
            <person name="Calhoun S."/>
            <person name="Haridas S."/>
            <person name="Kuo A."/>
            <person name="Mondo S."/>
            <person name="Pangilinan J."/>
            <person name="Riley R."/>
            <person name="LaButti K."/>
            <person name="Andreopoulos B."/>
            <person name="Lipzen A."/>
            <person name="Chen C."/>
            <person name="Yan M."/>
            <person name="Daum C."/>
            <person name="Ng V."/>
            <person name="Clum A."/>
            <person name="Steindorff A."/>
            <person name="Ohm R.A."/>
            <person name="Martin F."/>
            <person name="Silar P."/>
            <person name="Natvig D.O."/>
            <person name="Lalanne C."/>
            <person name="Gautier V."/>
            <person name="Ament-Velasquez S.L."/>
            <person name="Kruys A."/>
            <person name="Hutchinson M.I."/>
            <person name="Powell A.J."/>
            <person name="Barry K."/>
            <person name="Miller A.N."/>
            <person name="Grigoriev I.V."/>
            <person name="Debuchy R."/>
            <person name="Gladieux P."/>
            <person name="Hiltunen Thoren M."/>
            <person name="Johannesson H."/>
        </authorList>
    </citation>
    <scope>NUCLEOTIDE SEQUENCE</scope>
    <source>
        <strain evidence="2">CBS 626.80</strain>
    </source>
</reference>
<name>A0AAN6SKN1_9PEZI</name>
<feature type="region of interest" description="Disordered" evidence="1">
    <location>
        <begin position="528"/>
        <end position="549"/>
    </location>
</feature>
<feature type="compositionally biased region" description="Gly residues" evidence="1">
    <location>
        <begin position="379"/>
        <end position="388"/>
    </location>
</feature>
<keyword evidence="3" id="KW-1185">Reference proteome</keyword>
<reference evidence="2" key="2">
    <citation type="submission" date="2023-06" db="EMBL/GenBank/DDBJ databases">
        <authorList>
            <consortium name="Lawrence Berkeley National Laboratory"/>
            <person name="Mondo S.J."/>
            <person name="Hensen N."/>
            <person name="Bonometti L."/>
            <person name="Westerberg I."/>
            <person name="Brannstrom I.O."/>
            <person name="Guillou S."/>
            <person name="Cros-Aarteil S."/>
            <person name="Calhoun S."/>
            <person name="Haridas S."/>
            <person name="Kuo A."/>
            <person name="Pangilinan J."/>
            <person name="Riley R."/>
            <person name="Labutti K."/>
            <person name="Andreopoulos B."/>
            <person name="Lipzen A."/>
            <person name="Chen C."/>
            <person name="Yanf M."/>
            <person name="Daum C."/>
            <person name="Ng V."/>
            <person name="Clum A."/>
            <person name="Steindorff A."/>
            <person name="Ohm R."/>
            <person name="Martin F."/>
            <person name="Silar P."/>
            <person name="Natvig D."/>
            <person name="Lalanne C."/>
            <person name="Gautier V."/>
            <person name="Ament-Velasquez S.L."/>
            <person name="Kruys A."/>
            <person name="Hutchinson M.I."/>
            <person name="Powell A.J."/>
            <person name="Barry K."/>
            <person name="Miller A.N."/>
            <person name="Grigoriev I.V."/>
            <person name="Debuchy R."/>
            <person name="Gladieux P."/>
            <person name="Thoren M.H."/>
            <person name="Johannesson H."/>
        </authorList>
    </citation>
    <scope>NUCLEOTIDE SEQUENCE</scope>
    <source>
        <strain evidence="2">CBS 626.80</strain>
    </source>
</reference>
<dbReference type="Proteomes" id="UP001303222">
    <property type="component" value="Unassembled WGS sequence"/>
</dbReference>
<accession>A0AAN6SKN1</accession>
<evidence type="ECO:0000313" key="2">
    <source>
        <dbReference type="EMBL" id="KAK3956869.1"/>
    </source>
</evidence>
<evidence type="ECO:0000313" key="3">
    <source>
        <dbReference type="Proteomes" id="UP001303222"/>
    </source>
</evidence>
<dbReference type="EMBL" id="MU859062">
    <property type="protein sequence ID" value="KAK3956869.1"/>
    <property type="molecule type" value="Genomic_DNA"/>
</dbReference>
<comment type="caution">
    <text evidence="2">The sequence shown here is derived from an EMBL/GenBank/DDBJ whole genome shotgun (WGS) entry which is preliminary data.</text>
</comment>